<dbReference type="Proteomes" id="UP001461498">
    <property type="component" value="Unassembled WGS sequence"/>
</dbReference>
<feature type="transmembrane region" description="Helical" evidence="1">
    <location>
        <begin position="127"/>
        <end position="147"/>
    </location>
</feature>
<sequence length="158" mass="18459">MAFVFPRVHLCCCGCSLRIGIYIIAFINLLLYLFVYGLEITYTVRRILRNSYQIGEVQFLEASETHLLILGEIIFTGYLFYANFKNNPSYMMPFMLIKTAMLALMFIQLIFTVILHASGRFYFEEALITIVVIVIIFYMLVIVYSQYKNLKEGQMTSY</sequence>
<reference evidence="2 3" key="1">
    <citation type="submission" date="2022-12" db="EMBL/GenBank/DDBJ databases">
        <title>Chromosome-level genome assembly of true bugs.</title>
        <authorList>
            <person name="Ma L."/>
            <person name="Li H."/>
        </authorList>
    </citation>
    <scope>NUCLEOTIDE SEQUENCE [LARGE SCALE GENOMIC DNA]</scope>
    <source>
        <strain evidence="2">Lab_2022b</strain>
    </source>
</reference>
<feature type="transmembrane region" description="Helical" evidence="1">
    <location>
        <begin position="90"/>
        <end position="115"/>
    </location>
</feature>
<gene>
    <name evidence="2" type="ORF">O3M35_013334</name>
</gene>
<evidence type="ECO:0000313" key="3">
    <source>
        <dbReference type="Proteomes" id="UP001461498"/>
    </source>
</evidence>
<evidence type="ECO:0000313" key="2">
    <source>
        <dbReference type="EMBL" id="KAK9496349.1"/>
    </source>
</evidence>
<proteinExistence type="predicted"/>
<evidence type="ECO:0000256" key="1">
    <source>
        <dbReference type="SAM" id="Phobius"/>
    </source>
</evidence>
<accession>A0AAW1CGG7</accession>
<name>A0AAW1CGG7_9HEMI</name>
<feature type="transmembrane region" description="Helical" evidence="1">
    <location>
        <begin position="65"/>
        <end position="84"/>
    </location>
</feature>
<keyword evidence="1" id="KW-0812">Transmembrane</keyword>
<keyword evidence="1" id="KW-1133">Transmembrane helix</keyword>
<protein>
    <submittedName>
        <fullName evidence="2">Uncharacterized protein</fullName>
    </submittedName>
</protein>
<keyword evidence="1" id="KW-0472">Membrane</keyword>
<comment type="caution">
    <text evidence="2">The sequence shown here is derived from an EMBL/GenBank/DDBJ whole genome shotgun (WGS) entry which is preliminary data.</text>
</comment>
<feature type="transmembrane region" description="Helical" evidence="1">
    <location>
        <begin position="20"/>
        <end position="44"/>
    </location>
</feature>
<organism evidence="2 3">
    <name type="scientific">Rhynocoris fuscipes</name>
    <dbReference type="NCBI Taxonomy" id="488301"/>
    <lineage>
        <taxon>Eukaryota</taxon>
        <taxon>Metazoa</taxon>
        <taxon>Ecdysozoa</taxon>
        <taxon>Arthropoda</taxon>
        <taxon>Hexapoda</taxon>
        <taxon>Insecta</taxon>
        <taxon>Pterygota</taxon>
        <taxon>Neoptera</taxon>
        <taxon>Paraneoptera</taxon>
        <taxon>Hemiptera</taxon>
        <taxon>Heteroptera</taxon>
        <taxon>Panheteroptera</taxon>
        <taxon>Cimicomorpha</taxon>
        <taxon>Reduviidae</taxon>
        <taxon>Harpactorinae</taxon>
        <taxon>Harpactorini</taxon>
        <taxon>Rhynocoris</taxon>
    </lineage>
</organism>
<dbReference type="EMBL" id="JAPXFL010000088">
    <property type="protein sequence ID" value="KAK9496349.1"/>
    <property type="molecule type" value="Genomic_DNA"/>
</dbReference>
<keyword evidence="3" id="KW-1185">Reference proteome</keyword>
<dbReference type="AlphaFoldDB" id="A0AAW1CGG7"/>